<evidence type="ECO:0000256" key="1">
    <source>
        <dbReference type="SAM" id="MobiDB-lite"/>
    </source>
</evidence>
<gene>
    <name evidence="2" type="ORF">ERS013201_03263</name>
</gene>
<name>A0A655QQM8_VIBCL</name>
<protein>
    <submittedName>
        <fullName evidence="2">Uncharacterized protein</fullName>
    </submittedName>
</protein>
<dbReference type="AlphaFoldDB" id="A0A655QQM8"/>
<evidence type="ECO:0000313" key="3">
    <source>
        <dbReference type="Proteomes" id="UP000046067"/>
    </source>
</evidence>
<sequence>MRDDGSLDHQNKLAQTEQDSALQTSPLIDLRLAACDGFVPLGQDAVNHNHHIAHNAHRKVQHAQRWVSTL</sequence>
<organism evidence="2 3">
    <name type="scientific">Vibrio cholerae</name>
    <dbReference type="NCBI Taxonomy" id="666"/>
    <lineage>
        <taxon>Bacteria</taxon>
        <taxon>Pseudomonadati</taxon>
        <taxon>Pseudomonadota</taxon>
        <taxon>Gammaproteobacteria</taxon>
        <taxon>Vibrionales</taxon>
        <taxon>Vibrionaceae</taxon>
        <taxon>Vibrio</taxon>
    </lineage>
</organism>
<accession>A0A655QQM8</accession>
<evidence type="ECO:0000313" key="2">
    <source>
        <dbReference type="EMBL" id="CSC68480.1"/>
    </source>
</evidence>
<proteinExistence type="predicted"/>
<reference evidence="2 3" key="1">
    <citation type="submission" date="2015-07" db="EMBL/GenBank/DDBJ databases">
        <authorList>
            <consortium name="Pathogen Informatics"/>
        </authorList>
    </citation>
    <scope>NUCLEOTIDE SEQUENCE [LARGE SCALE GENOMIC DNA]</scope>
    <source>
        <strain evidence="2 3">A325</strain>
    </source>
</reference>
<feature type="compositionally biased region" description="Basic and acidic residues" evidence="1">
    <location>
        <begin position="1"/>
        <end position="11"/>
    </location>
</feature>
<dbReference type="Proteomes" id="UP000046067">
    <property type="component" value="Unassembled WGS sequence"/>
</dbReference>
<dbReference type="EMBL" id="CWQJ01000027">
    <property type="protein sequence ID" value="CSC68480.1"/>
    <property type="molecule type" value="Genomic_DNA"/>
</dbReference>
<feature type="region of interest" description="Disordered" evidence="1">
    <location>
        <begin position="1"/>
        <end position="20"/>
    </location>
</feature>